<protein>
    <submittedName>
        <fullName evidence="1">Uncharacterized protein</fullName>
    </submittedName>
</protein>
<feature type="non-terminal residue" evidence="1">
    <location>
        <position position="65"/>
    </location>
</feature>
<accession>A0A485PFC7</accession>
<dbReference type="Proteomes" id="UP000386466">
    <property type="component" value="Unassembled WGS sequence"/>
</dbReference>
<dbReference type="AlphaFoldDB" id="A0A485PFC7"/>
<reference evidence="1 2" key="1">
    <citation type="submission" date="2019-01" db="EMBL/GenBank/DDBJ databases">
        <authorList>
            <person name="Alioto T."/>
            <person name="Alioto T."/>
        </authorList>
    </citation>
    <scope>NUCLEOTIDE SEQUENCE [LARGE SCALE GENOMIC DNA]</scope>
</reference>
<keyword evidence="2" id="KW-1185">Reference proteome</keyword>
<organism evidence="1 2">
    <name type="scientific">Lynx pardinus</name>
    <name type="common">Iberian lynx</name>
    <name type="synonym">Felis pardina</name>
    <dbReference type="NCBI Taxonomy" id="191816"/>
    <lineage>
        <taxon>Eukaryota</taxon>
        <taxon>Metazoa</taxon>
        <taxon>Chordata</taxon>
        <taxon>Craniata</taxon>
        <taxon>Vertebrata</taxon>
        <taxon>Euteleostomi</taxon>
        <taxon>Mammalia</taxon>
        <taxon>Eutheria</taxon>
        <taxon>Laurasiatheria</taxon>
        <taxon>Carnivora</taxon>
        <taxon>Feliformia</taxon>
        <taxon>Felidae</taxon>
        <taxon>Felinae</taxon>
        <taxon>Lynx</taxon>
    </lineage>
</organism>
<dbReference type="EMBL" id="CAAGRJ010037234">
    <property type="protein sequence ID" value="VFV45321.1"/>
    <property type="molecule type" value="Genomic_DNA"/>
</dbReference>
<sequence>MPYNKYIELHHKSMDILWIIMRKRYRKKVEKAHECLNKAKKMIRRKTKLCHKQHHAEETQMKKTQ</sequence>
<gene>
    <name evidence="1" type="ORF">LYPA_23C022669</name>
</gene>
<evidence type="ECO:0000313" key="1">
    <source>
        <dbReference type="EMBL" id="VFV45321.1"/>
    </source>
</evidence>
<evidence type="ECO:0000313" key="2">
    <source>
        <dbReference type="Proteomes" id="UP000386466"/>
    </source>
</evidence>
<proteinExistence type="predicted"/>
<name>A0A485PFC7_LYNPA</name>